<dbReference type="InterPro" id="IPR032870">
    <property type="entry name" value="ALKBH7-like"/>
</dbReference>
<dbReference type="GO" id="GO:0006974">
    <property type="term" value="P:DNA damage response"/>
    <property type="evidence" value="ECO:0007669"/>
    <property type="project" value="InterPro"/>
</dbReference>
<dbReference type="PANTHER" id="PTHR21052:SF0">
    <property type="entry name" value="ALPHA-KETOGLUTARATE-DEPENDENT DIOXYGENASE ALKB HOMOLOG 7, MITOCHONDRIAL"/>
    <property type="match status" value="1"/>
</dbReference>
<accession>A0AAD6XVB8</accession>
<dbReference type="GO" id="GO:0005759">
    <property type="term" value="C:mitochondrial matrix"/>
    <property type="evidence" value="ECO:0007669"/>
    <property type="project" value="TreeGrafter"/>
</dbReference>
<reference evidence="2" key="1">
    <citation type="submission" date="2023-03" db="EMBL/GenBank/DDBJ databases">
        <title>Massive genome expansion in bonnet fungi (Mycena s.s.) driven by repeated elements and novel gene families across ecological guilds.</title>
        <authorList>
            <consortium name="Lawrence Berkeley National Laboratory"/>
            <person name="Harder C.B."/>
            <person name="Miyauchi S."/>
            <person name="Viragh M."/>
            <person name="Kuo A."/>
            <person name="Thoen E."/>
            <person name="Andreopoulos B."/>
            <person name="Lu D."/>
            <person name="Skrede I."/>
            <person name="Drula E."/>
            <person name="Henrissat B."/>
            <person name="Morin E."/>
            <person name="Kohler A."/>
            <person name="Barry K."/>
            <person name="LaButti K."/>
            <person name="Morin E."/>
            <person name="Salamov A."/>
            <person name="Lipzen A."/>
            <person name="Mereny Z."/>
            <person name="Hegedus B."/>
            <person name="Baldrian P."/>
            <person name="Stursova M."/>
            <person name="Weitz H."/>
            <person name="Taylor A."/>
            <person name="Grigoriev I.V."/>
            <person name="Nagy L.G."/>
            <person name="Martin F."/>
            <person name="Kauserud H."/>
        </authorList>
    </citation>
    <scope>NUCLEOTIDE SEQUENCE</scope>
    <source>
        <strain evidence="2">CBHHK173m</strain>
    </source>
</reference>
<dbReference type="Gene3D" id="2.60.120.590">
    <property type="entry name" value="Alpha-ketoglutarate-dependent dioxygenase AlkB-like"/>
    <property type="match status" value="1"/>
</dbReference>
<dbReference type="InterPro" id="IPR027450">
    <property type="entry name" value="AlkB-like"/>
</dbReference>
<dbReference type="InterPro" id="IPR037151">
    <property type="entry name" value="AlkB-like_sf"/>
</dbReference>
<evidence type="ECO:0000313" key="2">
    <source>
        <dbReference type="EMBL" id="KAJ7090287.1"/>
    </source>
</evidence>
<dbReference type="SUPFAM" id="SSF51197">
    <property type="entry name" value="Clavaminate synthase-like"/>
    <property type="match status" value="1"/>
</dbReference>
<dbReference type="Proteomes" id="UP001222325">
    <property type="component" value="Unassembled WGS sequence"/>
</dbReference>
<gene>
    <name evidence="2" type="ORF">B0H15DRAFT_257502</name>
</gene>
<evidence type="ECO:0000313" key="3">
    <source>
        <dbReference type="Proteomes" id="UP001222325"/>
    </source>
</evidence>
<keyword evidence="3" id="KW-1185">Reference proteome</keyword>
<feature type="domain" description="Alpha-ketoglutarate-dependent dioxygenase AlkB-like" evidence="1">
    <location>
        <begin position="95"/>
        <end position="221"/>
    </location>
</feature>
<dbReference type="PANTHER" id="PTHR21052">
    <property type="entry name" value="SPERMATOGENESIS ASSOCIATED 11-RELATED"/>
    <property type="match status" value="1"/>
</dbReference>
<dbReference type="GO" id="GO:0006631">
    <property type="term" value="P:fatty acid metabolic process"/>
    <property type="evidence" value="ECO:0007669"/>
    <property type="project" value="TreeGrafter"/>
</dbReference>
<dbReference type="GO" id="GO:0016706">
    <property type="term" value="F:2-oxoglutarate-dependent dioxygenase activity"/>
    <property type="evidence" value="ECO:0007669"/>
    <property type="project" value="TreeGrafter"/>
</dbReference>
<sequence length="228" mass="26001">MLRRSIATLHTLPPRDFTFLPDFFSLAEQRILLAVALQKLDAMESIQNRRRRKAFLQTGRWASPPGAFGSIRDIFFPDEYYEFEEGHFDGVIKHFREMHLTTWPDVPELPSILSRLHSLFPPQDVQTHLLHLATHGEIQPHVDNLAASGTWILGVSLGAERLLHLQEQNQDGNSYQILLPSGSVYIQRDSVRFDYKHSIPINGAYQGHKISGGQRVSIMIRDRLTAPA</sequence>
<evidence type="ECO:0000259" key="1">
    <source>
        <dbReference type="Pfam" id="PF13532"/>
    </source>
</evidence>
<dbReference type="EMBL" id="JARJCN010000022">
    <property type="protein sequence ID" value="KAJ7090287.1"/>
    <property type="molecule type" value="Genomic_DNA"/>
</dbReference>
<dbReference type="Pfam" id="PF13532">
    <property type="entry name" value="2OG-FeII_Oxy_2"/>
    <property type="match status" value="1"/>
</dbReference>
<name>A0AAD6XVB8_9AGAR</name>
<dbReference type="AlphaFoldDB" id="A0AAD6XVB8"/>
<protein>
    <recommendedName>
        <fullName evidence="1">Alpha-ketoglutarate-dependent dioxygenase AlkB-like domain-containing protein</fullName>
    </recommendedName>
</protein>
<proteinExistence type="predicted"/>
<comment type="caution">
    <text evidence="2">The sequence shown here is derived from an EMBL/GenBank/DDBJ whole genome shotgun (WGS) entry which is preliminary data.</text>
</comment>
<organism evidence="2 3">
    <name type="scientific">Mycena belliarum</name>
    <dbReference type="NCBI Taxonomy" id="1033014"/>
    <lineage>
        <taxon>Eukaryota</taxon>
        <taxon>Fungi</taxon>
        <taxon>Dikarya</taxon>
        <taxon>Basidiomycota</taxon>
        <taxon>Agaricomycotina</taxon>
        <taxon>Agaricomycetes</taxon>
        <taxon>Agaricomycetidae</taxon>
        <taxon>Agaricales</taxon>
        <taxon>Marasmiineae</taxon>
        <taxon>Mycenaceae</taxon>
        <taxon>Mycena</taxon>
    </lineage>
</organism>